<keyword evidence="2" id="KW-1133">Transmembrane helix</keyword>
<feature type="domain" description="Guanylate cyclase" evidence="3">
    <location>
        <begin position="569"/>
        <end position="610"/>
    </location>
</feature>
<feature type="domain" description="Guanylate cyclase" evidence="3">
    <location>
        <begin position="276"/>
        <end position="389"/>
    </location>
</feature>
<dbReference type="GO" id="GO:0009190">
    <property type="term" value="P:cyclic nucleotide biosynthetic process"/>
    <property type="evidence" value="ECO:0007669"/>
    <property type="project" value="InterPro"/>
</dbReference>
<feature type="transmembrane region" description="Helical" evidence="2">
    <location>
        <begin position="210"/>
        <end position="236"/>
    </location>
</feature>
<sequence length="826" mass="89899">MPTCLTPLTSLPAALATEGINLQGSLPDVFAALPDLQFLAVNNNIGLVGPLPPFPPELASKMQLAELNNTGLSQCNQLSRWEHPQDCLPNWLEAKPDSRVAPVGHNAMLCPQITFWRQTDTYPIIFPYTYNFNPQGLNAWLGYLTNIFGGSLGLNTLANGVAARFSLLDVPPSLYGFRGCTCLVNYHHILQHNTDGSYSMSCQPDQSMSLTLPITLPLGFCGLLILLSLVAFGCFYRKIFEELEARRCIRLKGRCKPGTLTKSQSRLLSLPPNELTMCMTDVSGSTALWEWNPRVMDAALALQEDCLRSLLPKHSGHEVYTEGDAFVLSFHDPLDGVRFVIELQQELLKLKWSQELLIRPQAEVVSAPGPHGDTVIFAGLRLRAVLHTGWPAKIETHQTTGHINYSGPMVELTEALTSLPSGGPWRSASEAYGEDGKVRGSTDDSEALTFLDMGTWTFQDFLGSELGEDAPGRAALQGIQIMQMLPAGLAARAHHFGRFSGGQGLQESPGEEALTRYQSCIRTSLLLSCGYEAQESHGLFMLAFHESRAAVEWAISCQLCLLRLAANSNDSGLIARMGIAEGPMIKVCPHKATGRADYFGQAVNRAARLRDAALPGQIVLESSMLASLMVQWESGHEPASLVTSCQLAAENFCLLRDHAKVQGDTGREDALQTSVVKVLHKVTSNISVNLPTLQVICSAAPLGTFLLKGIVDKASLCQIVPQELPALLHQRGKRSMAHRMQRGRATCVEHPDPKQQPWTISVHLLDIMSLPMVPAAATGIQSGDPAEGLPDQERPNGIQPRESSYGNNDSPQGMAIQAEANQETLP</sequence>
<dbReference type="GO" id="GO:0035556">
    <property type="term" value="P:intracellular signal transduction"/>
    <property type="evidence" value="ECO:0007669"/>
    <property type="project" value="InterPro"/>
</dbReference>
<keyword evidence="2" id="KW-0472">Membrane</keyword>
<dbReference type="PANTHER" id="PTHR43081">
    <property type="entry name" value="ADENYLATE CYCLASE, TERMINAL-DIFFERENTIATION SPECIFIC-RELATED"/>
    <property type="match status" value="1"/>
</dbReference>
<dbReference type="PANTHER" id="PTHR43081:SF1">
    <property type="entry name" value="ADENYLATE CYCLASE, TERMINAL-DIFFERENTIATION SPECIFIC"/>
    <property type="match status" value="1"/>
</dbReference>
<evidence type="ECO:0000313" key="4">
    <source>
        <dbReference type="EMBL" id="KAK9844630.1"/>
    </source>
</evidence>
<organism evidence="4 5">
    <name type="scientific">Apatococcus lobatus</name>
    <dbReference type="NCBI Taxonomy" id="904363"/>
    <lineage>
        <taxon>Eukaryota</taxon>
        <taxon>Viridiplantae</taxon>
        <taxon>Chlorophyta</taxon>
        <taxon>core chlorophytes</taxon>
        <taxon>Trebouxiophyceae</taxon>
        <taxon>Chlorellales</taxon>
        <taxon>Chlorellaceae</taxon>
        <taxon>Apatococcus</taxon>
    </lineage>
</organism>
<evidence type="ECO:0000313" key="5">
    <source>
        <dbReference type="Proteomes" id="UP001438707"/>
    </source>
</evidence>
<dbReference type="Pfam" id="PF00211">
    <property type="entry name" value="Guanylate_cyc"/>
    <property type="match status" value="1"/>
</dbReference>
<protein>
    <recommendedName>
        <fullName evidence="3">Guanylate cyclase domain-containing protein</fullName>
    </recommendedName>
</protein>
<dbReference type="InterPro" id="IPR001054">
    <property type="entry name" value="A/G_cyclase"/>
</dbReference>
<dbReference type="SUPFAM" id="SSF55073">
    <property type="entry name" value="Nucleotide cyclase"/>
    <property type="match status" value="2"/>
</dbReference>
<dbReference type="Proteomes" id="UP001438707">
    <property type="component" value="Unassembled WGS sequence"/>
</dbReference>
<gene>
    <name evidence="4" type="ORF">WJX74_004974</name>
</gene>
<dbReference type="Gene3D" id="3.30.70.1230">
    <property type="entry name" value="Nucleotide cyclase"/>
    <property type="match status" value="2"/>
</dbReference>
<dbReference type="EMBL" id="JALJOS010000001">
    <property type="protein sequence ID" value="KAK9844630.1"/>
    <property type="molecule type" value="Genomic_DNA"/>
</dbReference>
<dbReference type="PROSITE" id="PS50125">
    <property type="entry name" value="GUANYLATE_CYCLASE_2"/>
    <property type="match status" value="2"/>
</dbReference>
<keyword evidence="5" id="KW-1185">Reference proteome</keyword>
<dbReference type="InterPro" id="IPR050697">
    <property type="entry name" value="Adenylyl/Guanylyl_Cyclase_3/4"/>
</dbReference>
<proteinExistence type="predicted"/>
<evidence type="ECO:0000259" key="3">
    <source>
        <dbReference type="PROSITE" id="PS50125"/>
    </source>
</evidence>
<accession>A0AAW1SER2</accession>
<feature type="region of interest" description="Disordered" evidence="1">
    <location>
        <begin position="778"/>
        <end position="826"/>
    </location>
</feature>
<comment type="caution">
    <text evidence="4">The sequence shown here is derived from an EMBL/GenBank/DDBJ whole genome shotgun (WGS) entry which is preliminary data.</text>
</comment>
<keyword evidence="2" id="KW-0812">Transmembrane</keyword>
<reference evidence="4 5" key="1">
    <citation type="journal article" date="2024" name="Nat. Commun.">
        <title>Phylogenomics reveals the evolutionary origins of lichenization in chlorophyte algae.</title>
        <authorList>
            <person name="Puginier C."/>
            <person name="Libourel C."/>
            <person name="Otte J."/>
            <person name="Skaloud P."/>
            <person name="Haon M."/>
            <person name="Grisel S."/>
            <person name="Petersen M."/>
            <person name="Berrin J.G."/>
            <person name="Delaux P.M."/>
            <person name="Dal Grande F."/>
            <person name="Keller J."/>
        </authorList>
    </citation>
    <scope>NUCLEOTIDE SEQUENCE [LARGE SCALE GENOMIC DNA]</scope>
    <source>
        <strain evidence="4 5">SAG 2145</strain>
    </source>
</reference>
<feature type="compositionally biased region" description="Polar residues" evidence="1">
    <location>
        <begin position="801"/>
        <end position="811"/>
    </location>
</feature>
<dbReference type="AlphaFoldDB" id="A0AAW1SER2"/>
<name>A0AAW1SER2_9CHLO</name>
<dbReference type="InterPro" id="IPR029787">
    <property type="entry name" value="Nucleotide_cyclase"/>
</dbReference>
<evidence type="ECO:0000256" key="2">
    <source>
        <dbReference type="SAM" id="Phobius"/>
    </source>
</evidence>
<evidence type="ECO:0000256" key="1">
    <source>
        <dbReference type="SAM" id="MobiDB-lite"/>
    </source>
</evidence>